<dbReference type="InterPro" id="IPR036457">
    <property type="entry name" value="PPM-type-like_dom_sf"/>
</dbReference>
<dbReference type="EMBL" id="JBAMMX010000006">
    <property type="protein sequence ID" value="KAK6937572.1"/>
    <property type="molecule type" value="Genomic_DNA"/>
</dbReference>
<dbReference type="InterPro" id="IPR011009">
    <property type="entry name" value="Kinase-like_dom_sf"/>
</dbReference>
<sequence>MQRSILRILFLLGFLLCVSHRIYGESLTCLTIYKQGGAPAVFQSPKCPRWKLSDHRSKSPPLTCSSAMLQGRRKSQEDRTICALDLQIPFPGKEGIQMVSVGIVAVFDGHNGAEASEMASKLLLEYFLLHTYFLLDATYSVALKKSTGSSPSNGDQEIVFQVLDADEGIDQYESNLGRFKLTWKAILDGSFHLDIFKESLLRAITTVILLADGQILVANVGDSKALLCSERIQSPAEAKGTWYRLYKQKRLTGSMSPEKDCGSFKMMTTKGLAHFFVQELTRDHRPDREDERYRVETAGGYVKDWSGVARVNGQLAVSRAIGDISFKSYGVISAPEVTDWLPLTANDSYLVAASDGIFEKLSTQDVCDLLWAVHGRSTLRSKLPPSCSYSLADCIVDTAFERGSMDNLAAVVVQLKATGFSQNLLKVWPQEKGNSDCSVLGLQKFGCEQSENGIIYNIARLADSHPLMAKFNRLLVQRKYGSFGCFYLSENLDENVDYSFLSQSNNQEDDAYGLTQALPQATDHRYGGLLDLYSDQRFCLTFGMTQDGVKDQCIYPEGFARFLGLLESIPFAYSGPKYGSSEYATPDLRYALKKRFGRGSYGEVWLAFHWNCSRASNASDGSQHKNPLFHSEFYDISQQSNTSRKDCHAGYSDENMFILKRIMVERGTNVYLSGLREKYFGEIFLNASMNVGAELSEDMSKGSTWNSEVLMEINRTEFYQMGHSLGHGNIFKNIVKPQTNVFEEGLNHIARYVESFESQSNEIWLVFHYEGLSLSKLIYTMEEIEKEVSGGREEQVKHVQILRPSKWWKWLKTTEAGEEEMRNIIWQLLMALKSCHDRNITHRDIKPENMVICFEDQSTGRCLRRTPSNNVKYNTKLRIIDFGSALDEFTIKHLYGTAGPSRAEQTHEYAPPEAFLNASWYRGSSSTTLKYDMWSVGAVILELILGSPNVFQIHPLTRALLDQHLEGWNDDLKEIAYKLRSFMEMCILIPGSSSKHYRVGKKKDEVGVSPASWRCSEESFSDQIKTRDPLKIGFPNIWALRLVRQLLMWDPSSTKPGAKMFSELVLLLDIVGFIPGDSSILGKCNDQRKMTIDFCIGCLIEGYGKHLKREGHPCTIHLLVLRIFKQSSLTGFFYQLKHPNGI</sequence>
<organism evidence="4 5">
    <name type="scientific">Dillenia turbinata</name>
    <dbReference type="NCBI Taxonomy" id="194707"/>
    <lineage>
        <taxon>Eukaryota</taxon>
        <taxon>Viridiplantae</taxon>
        <taxon>Streptophyta</taxon>
        <taxon>Embryophyta</taxon>
        <taxon>Tracheophyta</taxon>
        <taxon>Spermatophyta</taxon>
        <taxon>Magnoliopsida</taxon>
        <taxon>eudicotyledons</taxon>
        <taxon>Gunneridae</taxon>
        <taxon>Pentapetalae</taxon>
        <taxon>Dilleniales</taxon>
        <taxon>Dilleniaceae</taxon>
        <taxon>Dillenia</taxon>
    </lineage>
</organism>
<feature type="signal peptide" evidence="1">
    <location>
        <begin position="1"/>
        <end position="24"/>
    </location>
</feature>
<protein>
    <submittedName>
        <fullName evidence="4">Protein kinase domain</fullName>
    </submittedName>
</protein>
<name>A0AAN8W1V6_9MAGN</name>
<dbReference type="GO" id="GO:0005524">
    <property type="term" value="F:ATP binding"/>
    <property type="evidence" value="ECO:0007669"/>
    <property type="project" value="InterPro"/>
</dbReference>
<keyword evidence="4" id="KW-0808">Transferase</keyword>
<reference evidence="4 5" key="1">
    <citation type="submission" date="2023-12" db="EMBL/GenBank/DDBJ databases">
        <title>A high-quality genome assembly for Dillenia turbinata (Dilleniales).</title>
        <authorList>
            <person name="Chanderbali A."/>
        </authorList>
    </citation>
    <scope>NUCLEOTIDE SEQUENCE [LARGE SCALE GENOMIC DNA]</scope>
    <source>
        <strain evidence="4">LSX21</strain>
        <tissue evidence="4">Leaf</tissue>
    </source>
</reference>
<evidence type="ECO:0000256" key="1">
    <source>
        <dbReference type="SAM" id="SignalP"/>
    </source>
</evidence>
<dbReference type="SUPFAM" id="SSF56112">
    <property type="entry name" value="Protein kinase-like (PK-like)"/>
    <property type="match status" value="1"/>
</dbReference>
<dbReference type="InterPro" id="IPR015655">
    <property type="entry name" value="PP2C"/>
</dbReference>
<dbReference type="Pfam" id="PF00069">
    <property type="entry name" value="Pkinase"/>
    <property type="match status" value="1"/>
</dbReference>
<dbReference type="PROSITE" id="PS51746">
    <property type="entry name" value="PPM_2"/>
    <property type="match status" value="1"/>
</dbReference>
<dbReference type="InterPro" id="IPR001932">
    <property type="entry name" value="PPM-type_phosphatase-like_dom"/>
</dbReference>
<dbReference type="SMART" id="SM00220">
    <property type="entry name" value="S_TKc"/>
    <property type="match status" value="1"/>
</dbReference>
<gene>
    <name evidence="4" type="ORF">RJ641_031080</name>
</gene>
<dbReference type="Proteomes" id="UP001370490">
    <property type="component" value="Unassembled WGS sequence"/>
</dbReference>
<dbReference type="InterPro" id="IPR008271">
    <property type="entry name" value="Ser/Thr_kinase_AS"/>
</dbReference>
<evidence type="ECO:0000259" key="3">
    <source>
        <dbReference type="PROSITE" id="PS51746"/>
    </source>
</evidence>
<dbReference type="Gene3D" id="3.60.40.10">
    <property type="entry name" value="PPM-type phosphatase domain"/>
    <property type="match status" value="1"/>
</dbReference>
<dbReference type="PROSITE" id="PS50011">
    <property type="entry name" value="PROTEIN_KINASE_DOM"/>
    <property type="match status" value="1"/>
</dbReference>
<evidence type="ECO:0000259" key="2">
    <source>
        <dbReference type="PROSITE" id="PS50011"/>
    </source>
</evidence>
<feature type="chain" id="PRO_5042885868" evidence="1">
    <location>
        <begin position="25"/>
        <end position="1142"/>
    </location>
</feature>
<dbReference type="PROSITE" id="PS00108">
    <property type="entry name" value="PROTEIN_KINASE_ST"/>
    <property type="match status" value="1"/>
</dbReference>
<dbReference type="CDD" id="cd00143">
    <property type="entry name" value="PP2Cc"/>
    <property type="match status" value="1"/>
</dbReference>
<feature type="domain" description="PPM-type phosphatase" evidence="3">
    <location>
        <begin position="63"/>
        <end position="415"/>
    </location>
</feature>
<dbReference type="SMART" id="SM00332">
    <property type="entry name" value="PP2Cc"/>
    <property type="match status" value="1"/>
</dbReference>
<dbReference type="PANTHER" id="PTHR47992">
    <property type="entry name" value="PROTEIN PHOSPHATASE"/>
    <property type="match status" value="1"/>
</dbReference>
<keyword evidence="5" id="KW-1185">Reference proteome</keyword>
<dbReference type="Gene3D" id="1.10.510.10">
    <property type="entry name" value="Transferase(Phosphotransferase) domain 1"/>
    <property type="match status" value="1"/>
</dbReference>
<dbReference type="GO" id="GO:0004722">
    <property type="term" value="F:protein serine/threonine phosphatase activity"/>
    <property type="evidence" value="ECO:0007669"/>
    <property type="project" value="InterPro"/>
</dbReference>
<proteinExistence type="predicted"/>
<dbReference type="InterPro" id="IPR000719">
    <property type="entry name" value="Prot_kinase_dom"/>
</dbReference>
<evidence type="ECO:0000313" key="4">
    <source>
        <dbReference type="EMBL" id="KAK6937572.1"/>
    </source>
</evidence>
<comment type="caution">
    <text evidence="4">The sequence shown here is derived from an EMBL/GenBank/DDBJ whole genome shotgun (WGS) entry which is preliminary data.</text>
</comment>
<dbReference type="SUPFAM" id="SSF81606">
    <property type="entry name" value="PP2C-like"/>
    <property type="match status" value="1"/>
</dbReference>
<keyword evidence="1" id="KW-0732">Signal</keyword>
<accession>A0AAN8W1V6</accession>
<dbReference type="AlphaFoldDB" id="A0AAN8W1V6"/>
<dbReference type="Pfam" id="PF00481">
    <property type="entry name" value="PP2C"/>
    <property type="match status" value="1"/>
</dbReference>
<feature type="domain" description="Protein kinase" evidence="2">
    <location>
        <begin position="590"/>
        <end position="1066"/>
    </location>
</feature>
<keyword evidence="4" id="KW-0418">Kinase</keyword>
<evidence type="ECO:0000313" key="5">
    <source>
        <dbReference type="Proteomes" id="UP001370490"/>
    </source>
</evidence>
<dbReference type="GO" id="GO:0004672">
    <property type="term" value="F:protein kinase activity"/>
    <property type="evidence" value="ECO:0007669"/>
    <property type="project" value="InterPro"/>
</dbReference>